<evidence type="ECO:0000256" key="1">
    <source>
        <dbReference type="ARBA" id="ARBA00022485"/>
    </source>
</evidence>
<protein>
    <recommendedName>
        <fullName evidence="5">Fe/S biogenesis protein NfuA</fullName>
    </recommendedName>
</protein>
<evidence type="ECO:0000256" key="5">
    <source>
        <dbReference type="HAMAP-Rule" id="MF_01637"/>
    </source>
</evidence>
<dbReference type="GO" id="GO:0051604">
    <property type="term" value="P:protein maturation"/>
    <property type="evidence" value="ECO:0007669"/>
    <property type="project" value="UniProtKB-UniRule"/>
</dbReference>
<dbReference type="Gene3D" id="2.60.300.12">
    <property type="entry name" value="HesB-like domain"/>
    <property type="match status" value="1"/>
</dbReference>
<dbReference type="GO" id="GO:0016226">
    <property type="term" value="P:iron-sulfur cluster assembly"/>
    <property type="evidence" value="ECO:0007669"/>
    <property type="project" value="UniProtKB-UniRule"/>
</dbReference>
<comment type="function">
    <text evidence="5">Involved in iron-sulfur cluster biogenesis. Binds a 4Fe-4S cluster, can transfer this cluster to apoproteins, and thereby intervenes in the maturation of Fe/S proteins. Could also act as a scaffold/chaperone for damaged Fe/S proteins.</text>
</comment>
<evidence type="ECO:0000256" key="2">
    <source>
        <dbReference type="ARBA" id="ARBA00022723"/>
    </source>
</evidence>
<feature type="domain" description="NIF system FeS cluster assembly NifU C-terminal" evidence="6">
    <location>
        <begin position="111"/>
        <end position="177"/>
    </location>
</feature>
<organism evidence="7 8">
    <name type="scientific">Buchnera aphidicola</name>
    <name type="common">Nipponaphis monzeni</name>
    <dbReference type="NCBI Taxonomy" id="2495405"/>
    <lineage>
        <taxon>Bacteria</taxon>
        <taxon>Pseudomonadati</taxon>
        <taxon>Pseudomonadota</taxon>
        <taxon>Gammaproteobacteria</taxon>
        <taxon>Enterobacterales</taxon>
        <taxon>Erwiniaceae</taxon>
        <taxon>Buchnera</taxon>
    </lineage>
</organism>
<dbReference type="PANTHER" id="PTHR11178">
    <property type="entry name" value="IRON-SULFUR CLUSTER SCAFFOLD PROTEIN NFU-RELATED"/>
    <property type="match status" value="1"/>
</dbReference>
<comment type="similarity">
    <text evidence="5">Belongs to the NfuA family.</text>
</comment>
<evidence type="ECO:0000256" key="4">
    <source>
        <dbReference type="ARBA" id="ARBA00023014"/>
    </source>
</evidence>
<keyword evidence="4 5" id="KW-0411">Iron-sulfur</keyword>
<keyword evidence="2 5" id="KW-0479">Metal-binding</keyword>
<dbReference type="OrthoDB" id="9785450at2"/>
<dbReference type="RefSeq" id="WP_158345195.1">
    <property type="nucleotide sequence ID" value="NZ_AP019379.1"/>
</dbReference>
<dbReference type="Gene3D" id="3.30.300.130">
    <property type="entry name" value="Fe-S cluster assembly (FSCA)"/>
    <property type="match status" value="1"/>
</dbReference>
<keyword evidence="1 5" id="KW-0004">4Fe-4S</keyword>
<dbReference type="EMBL" id="AP019379">
    <property type="protein sequence ID" value="BBI01415.1"/>
    <property type="molecule type" value="Genomic_DNA"/>
</dbReference>
<keyword evidence="3 5" id="KW-0408">Iron</keyword>
<comment type="subunit">
    <text evidence="5">Homodimer.</text>
</comment>
<dbReference type="GO" id="GO:0005506">
    <property type="term" value="F:iron ion binding"/>
    <property type="evidence" value="ECO:0007669"/>
    <property type="project" value="InterPro"/>
</dbReference>
<evidence type="ECO:0000256" key="3">
    <source>
        <dbReference type="ARBA" id="ARBA00023004"/>
    </source>
</evidence>
<evidence type="ECO:0000259" key="6">
    <source>
        <dbReference type="Pfam" id="PF01106"/>
    </source>
</evidence>
<dbReference type="InterPro" id="IPR034904">
    <property type="entry name" value="FSCA_dom_sf"/>
</dbReference>
<feature type="binding site" evidence="5">
    <location>
        <position position="152"/>
    </location>
    <ligand>
        <name>[4Fe-4S] cluster</name>
        <dbReference type="ChEBI" id="CHEBI:49883"/>
    </ligand>
</feature>
<gene>
    <name evidence="7" type="primary">yhgl</name>
    <name evidence="5" type="synonym">nfuA</name>
    <name evidence="7" type="ORF">BUCNMO_412</name>
</gene>
<dbReference type="Proteomes" id="UP000317544">
    <property type="component" value="Chromosome"/>
</dbReference>
<dbReference type="InterPro" id="IPR017726">
    <property type="entry name" value="Fe/S_biogenesis_protein_NfuA"/>
</dbReference>
<evidence type="ECO:0000313" key="7">
    <source>
        <dbReference type="EMBL" id="BBI01415.1"/>
    </source>
</evidence>
<dbReference type="Pfam" id="PF01106">
    <property type="entry name" value="NifU"/>
    <property type="match status" value="1"/>
</dbReference>
<keyword evidence="8" id="KW-1185">Reference proteome</keyword>
<reference evidence="7 8" key="1">
    <citation type="journal article" date="2019" name="Proc. Natl. Acad. Sci. U.S.A.">
        <title>Exaggeration and cooption of innate immunity for social defense.</title>
        <authorList>
            <person name="Kutsukake M."/>
            <person name="Moriyama M."/>
            <person name="Shigenobu S."/>
            <person name="Meng X.-Y."/>
            <person name="Nikoh N."/>
            <person name="Noda C."/>
            <person name="Kobayashi S."/>
            <person name="Fukatsu T."/>
        </authorList>
    </citation>
    <scope>NUCLEOTIDE SEQUENCE [LARGE SCALE GENOMIC DNA]</scope>
    <source>
        <strain evidence="7 8">Nmo</strain>
    </source>
</reference>
<feature type="binding site" evidence="5">
    <location>
        <position position="149"/>
    </location>
    <ligand>
        <name>[4Fe-4S] cluster</name>
        <dbReference type="ChEBI" id="CHEBI:49883"/>
    </ligand>
</feature>
<evidence type="ECO:0000313" key="8">
    <source>
        <dbReference type="Proteomes" id="UP000317544"/>
    </source>
</evidence>
<dbReference type="PANTHER" id="PTHR11178:SF51">
    <property type="entry name" value="FE_S BIOGENESIS PROTEIN NFUA"/>
    <property type="match status" value="1"/>
</dbReference>
<proteinExistence type="inferred from homology"/>
<dbReference type="InterPro" id="IPR001075">
    <property type="entry name" value="NIF_FeS_clus_asmbl_NifU_C"/>
</dbReference>
<comment type="cofactor">
    <cofactor evidence="5">
        <name>[4Fe-4S] cluster</name>
        <dbReference type="ChEBI" id="CHEBI:49883"/>
    </cofactor>
    <text evidence="5">Binds 1 [4Fe-4S] cluster per subunit. The cluster is presumably bound at the interface of two monomers.</text>
</comment>
<dbReference type="InterPro" id="IPR035903">
    <property type="entry name" value="HesB-like_dom_sf"/>
</dbReference>
<dbReference type="GO" id="GO:0051539">
    <property type="term" value="F:4 iron, 4 sulfur cluster binding"/>
    <property type="evidence" value="ECO:0007669"/>
    <property type="project" value="UniProtKB-UniRule"/>
</dbReference>
<dbReference type="SUPFAM" id="SSF117916">
    <property type="entry name" value="Fe-S cluster assembly (FSCA) domain-like"/>
    <property type="match status" value="1"/>
</dbReference>
<accession>A0A455TAS0</accession>
<dbReference type="AlphaFoldDB" id="A0A455TAS0"/>
<name>A0A455TAS0_9GAMM</name>
<dbReference type="SUPFAM" id="SSF89360">
    <property type="entry name" value="HesB-like domain"/>
    <property type="match status" value="1"/>
</dbReference>
<dbReference type="HAMAP" id="MF_01637">
    <property type="entry name" value="Fe_S_biogen_NfuA"/>
    <property type="match status" value="1"/>
</dbReference>
<sequence length="191" mass="21904">MLIISNKAENYLSNLLKKEKKGTNIRIFVLNPGTYYADCGLTYCSDKELTNDDIQLQFTNFNIFINCKIAKYLKDSSIDLVYNNTQYELLLKAPYVKLKPPTKQSSLNDRVEYFIQSKINVELSKHGGKVVLIEITKEGCARLKFHGGCNGCSMSSQTFKEGIEKQLLLNFSELSEVKDITKHEYGRHSYY</sequence>